<dbReference type="PRINTS" id="PR00926">
    <property type="entry name" value="MITOCARRIER"/>
</dbReference>
<dbReference type="AlphaFoldDB" id="A0A0A9W0J3"/>
<evidence type="ECO:0000256" key="3">
    <source>
        <dbReference type="ARBA" id="ARBA00022448"/>
    </source>
</evidence>
<dbReference type="GO" id="GO:0005289">
    <property type="term" value="F:high-affinity L-arginine transmembrane transporter activity"/>
    <property type="evidence" value="ECO:0007669"/>
    <property type="project" value="TreeGrafter"/>
</dbReference>
<dbReference type="Gene3D" id="1.50.40.10">
    <property type="entry name" value="Mitochondrial carrier domain"/>
    <property type="match status" value="1"/>
</dbReference>
<evidence type="ECO:0000256" key="1">
    <source>
        <dbReference type="ARBA" id="ARBA00004225"/>
    </source>
</evidence>
<dbReference type="PANTHER" id="PTHR45624">
    <property type="entry name" value="MITOCHONDRIAL BASIC AMINO ACIDS TRANSPORTER-RELATED"/>
    <property type="match status" value="1"/>
</dbReference>
<dbReference type="PROSITE" id="PS50920">
    <property type="entry name" value="SOLCAR"/>
    <property type="match status" value="3"/>
</dbReference>
<dbReference type="Pfam" id="PF00153">
    <property type="entry name" value="Mito_carr"/>
    <property type="match status" value="3"/>
</dbReference>
<reference evidence="12" key="3">
    <citation type="submission" date="2014-09" db="EMBL/GenBank/DDBJ databases">
        <authorList>
            <person name="Magalhaes I.L.F."/>
            <person name="Oliveira U."/>
            <person name="Santos F.R."/>
            <person name="Vidigal T.H.D.A."/>
            <person name="Brescovit A.D."/>
            <person name="Santos A.J."/>
        </authorList>
    </citation>
    <scope>NUCLEOTIDE SEQUENCE</scope>
</reference>
<proteinExistence type="inferred from homology"/>
<evidence type="ECO:0000256" key="2">
    <source>
        <dbReference type="ARBA" id="ARBA00006375"/>
    </source>
</evidence>
<evidence type="ECO:0000256" key="7">
    <source>
        <dbReference type="ARBA" id="ARBA00023128"/>
    </source>
</evidence>
<reference evidence="11" key="1">
    <citation type="journal article" date="2014" name="PLoS ONE">
        <title>Transcriptome-Based Identification of ABC Transporters in the Western Tarnished Plant Bug Lygus hesperus.</title>
        <authorList>
            <person name="Hull J.J."/>
            <person name="Chaney K."/>
            <person name="Geib S.M."/>
            <person name="Fabrick J.A."/>
            <person name="Brent C.S."/>
            <person name="Walsh D."/>
            <person name="Lavine L.C."/>
        </authorList>
    </citation>
    <scope>NUCLEOTIDE SEQUENCE</scope>
</reference>
<feature type="repeat" description="Solcar" evidence="9">
    <location>
        <begin position="223"/>
        <end position="310"/>
    </location>
</feature>
<evidence type="ECO:0000256" key="8">
    <source>
        <dbReference type="ARBA" id="ARBA00023136"/>
    </source>
</evidence>
<keyword evidence="3 10" id="KW-0813">Transport</keyword>
<evidence type="ECO:0000256" key="4">
    <source>
        <dbReference type="ARBA" id="ARBA00022692"/>
    </source>
</evidence>
<comment type="subcellular location">
    <subcellularLocation>
        <location evidence="1">Mitochondrion membrane</location>
        <topology evidence="1">Multi-pass membrane protein</topology>
    </subcellularLocation>
</comment>
<accession>A0A0A9W0J3</accession>
<feature type="repeat" description="Solcar" evidence="9">
    <location>
        <begin position="128"/>
        <end position="212"/>
    </location>
</feature>
<evidence type="ECO:0000256" key="9">
    <source>
        <dbReference type="PROSITE-ProRule" id="PRU00282"/>
    </source>
</evidence>
<sequence length="316" mass="35120">NSVFKNIGLPHGRYLSSERRFMSSVSKCEFLSGWLSGIAGLVVGHPLDTVKVRMQTSDDKHVIGVVRSTYRHEGVRGFYKGLSIPVLSAGVRNAIFFGVHGNSLRYITGGGEKTLCCEESPLEYSSSIWHLKHACAGFLGGLASTFITCPVENVKTKLQGNRKHQISAWKLTKEICKQKGIVGLYSGFTACIWRDAPGFALYILAYEHILCMMEGRIPVGGHHKFSSEIFSGGLAGAMSWSVAMPFDVVKSRIQMDDQNQPKYKGLIDCFRKSFQKEGLPIFFKGFEVAVVRSFPVNAVTFVVYQYSMRECKAWTS</sequence>
<keyword evidence="8 9" id="KW-0472">Membrane</keyword>
<evidence type="ECO:0000313" key="11">
    <source>
        <dbReference type="EMBL" id="JAG00936.1"/>
    </source>
</evidence>
<dbReference type="InterPro" id="IPR002067">
    <property type="entry name" value="MCP"/>
</dbReference>
<dbReference type="GO" id="GO:0031966">
    <property type="term" value="C:mitochondrial membrane"/>
    <property type="evidence" value="ECO:0007669"/>
    <property type="project" value="UniProtKB-SubCell"/>
</dbReference>
<keyword evidence="6" id="KW-1133">Transmembrane helix</keyword>
<protein>
    <submittedName>
        <fullName evidence="11">Solute carrier family 25 member 45</fullName>
    </submittedName>
</protein>
<keyword evidence="7" id="KW-0496">Mitochondrion</keyword>
<keyword evidence="4 9" id="KW-0812">Transmembrane</keyword>
<dbReference type="GO" id="GO:1990575">
    <property type="term" value="P:mitochondrial L-ornithine transmembrane transport"/>
    <property type="evidence" value="ECO:0007669"/>
    <property type="project" value="TreeGrafter"/>
</dbReference>
<dbReference type="PANTHER" id="PTHR45624:SF1">
    <property type="entry name" value="SD08189P"/>
    <property type="match status" value="1"/>
</dbReference>
<name>A0A0A9W0J3_LYGHE</name>
<dbReference type="SUPFAM" id="SSF103506">
    <property type="entry name" value="Mitochondrial carrier"/>
    <property type="match status" value="1"/>
</dbReference>
<evidence type="ECO:0000256" key="5">
    <source>
        <dbReference type="ARBA" id="ARBA00022737"/>
    </source>
</evidence>
<evidence type="ECO:0000313" key="12">
    <source>
        <dbReference type="EMBL" id="JAG61083.1"/>
    </source>
</evidence>
<feature type="non-terminal residue" evidence="11">
    <location>
        <position position="1"/>
    </location>
</feature>
<evidence type="ECO:0000256" key="10">
    <source>
        <dbReference type="RuleBase" id="RU000488"/>
    </source>
</evidence>
<feature type="repeat" description="Solcar" evidence="9">
    <location>
        <begin position="24"/>
        <end position="106"/>
    </location>
</feature>
<dbReference type="InterPro" id="IPR018108">
    <property type="entry name" value="MCP_transmembrane"/>
</dbReference>
<comment type="similarity">
    <text evidence="2 10">Belongs to the mitochondrial carrier (TC 2.A.29) family.</text>
</comment>
<dbReference type="InterPro" id="IPR023395">
    <property type="entry name" value="MCP_dom_sf"/>
</dbReference>
<dbReference type="EMBL" id="GBHO01042668">
    <property type="protein sequence ID" value="JAG00936.1"/>
    <property type="molecule type" value="Transcribed_RNA"/>
</dbReference>
<reference evidence="11" key="2">
    <citation type="submission" date="2014-07" db="EMBL/GenBank/DDBJ databases">
        <authorList>
            <person name="Hull J."/>
        </authorList>
    </citation>
    <scope>NUCLEOTIDE SEQUENCE</scope>
</reference>
<dbReference type="InterPro" id="IPR050567">
    <property type="entry name" value="Mitochondrial_Carrier"/>
</dbReference>
<organism evidence="11">
    <name type="scientific">Lygus hesperus</name>
    <name type="common">Western plant bug</name>
    <dbReference type="NCBI Taxonomy" id="30085"/>
    <lineage>
        <taxon>Eukaryota</taxon>
        <taxon>Metazoa</taxon>
        <taxon>Ecdysozoa</taxon>
        <taxon>Arthropoda</taxon>
        <taxon>Hexapoda</taxon>
        <taxon>Insecta</taxon>
        <taxon>Pterygota</taxon>
        <taxon>Neoptera</taxon>
        <taxon>Paraneoptera</taxon>
        <taxon>Hemiptera</taxon>
        <taxon>Heteroptera</taxon>
        <taxon>Panheteroptera</taxon>
        <taxon>Cimicomorpha</taxon>
        <taxon>Miridae</taxon>
        <taxon>Mirini</taxon>
        <taxon>Lygus</taxon>
    </lineage>
</organism>
<evidence type="ECO:0000256" key="6">
    <source>
        <dbReference type="ARBA" id="ARBA00022989"/>
    </source>
</evidence>
<gene>
    <name evidence="11" type="primary">Slc25a45_1</name>
    <name evidence="11" type="ORF">CM83_3134</name>
</gene>
<keyword evidence="5" id="KW-0677">Repeat</keyword>
<dbReference type="EMBL" id="GBRD01004738">
    <property type="protein sequence ID" value="JAG61083.1"/>
    <property type="molecule type" value="Transcribed_RNA"/>
</dbReference>